<dbReference type="PANTHER" id="PTHR11614">
    <property type="entry name" value="PHOSPHOLIPASE-RELATED"/>
    <property type="match status" value="1"/>
</dbReference>
<dbReference type="EMBL" id="MJEH01000034">
    <property type="protein sequence ID" value="OEH92116.1"/>
    <property type="molecule type" value="Genomic_DNA"/>
</dbReference>
<gene>
    <name evidence="2" type="ORF">BFG57_16665</name>
</gene>
<evidence type="ECO:0000313" key="3">
    <source>
        <dbReference type="Proteomes" id="UP000095209"/>
    </source>
</evidence>
<dbReference type="STRING" id="1305675.BFG57_16665"/>
<organism evidence="2 3">
    <name type="scientific">Bacillus solimangrovi</name>
    <dbReference type="NCBI Taxonomy" id="1305675"/>
    <lineage>
        <taxon>Bacteria</taxon>
        <taxon>Bacillati</taxon>
        <taxon>Bacillota</taxon>
        <taxon>Bacilli</taxon>
        <taxon>Bacillales</taxon>
        <taxon>Bacillaceae</taxon>
        <taxon>Bacillus</taxon>
    </lineage>
</organism>
<dbReference type="Proteomes" id="UP000095209">
    <property type="component" value="Unassembled WGS sequence"/>
</dbReference>
<dbReference type="InterPro" id="IPR051044">
    <property type="entry name" value="MAG_DAG_Lipase"/>
</dbReference>
<reference evidence="2 3" key="1">
    <citation type="submission" date="2016-08" db="EMBL/GenBank/DDBJ databases">
        <title>Genome of Bacillus solimangrovi GH2-4.</title>
        <authorList>
            <person name="Lim S."/>
            <person name="Kim B.-C."/>
        </authorList>
    </citation>
    <scope>NUCLEOTIDE SEQUENCE [LARGE SCALE GENOMIC DNA]</scope>
    <source>
        <strain evidence="2 3">GH2-4</strain>
    </source>
</reference>
<dbReference type="Pfam" id="PF12146">
    <property type="entry name" value="Hydrolase_4"/>
    <property type="match status" value="1"/>
</dbReference>
<comment type="caution">
    <text evidence="2">The sequence shown here is derived from an EMBL/GenBank/DDBJ whole genome shotgun (WGS) entry which is preliminary data.</text>
</comment>
<dbReference type="FunFam" id="3.40.50.1820:FF:000154">
    <property type="entry name" value="Alpha/beta hydrolase"/>
    <property type="match status" value="1"/>
</dbReference>
<evidence type="ECO:0000259" key="1">
    <source>
        <dbReference type="Pfam" id="PF12146"/>
    </source>
</evidence>
<dbReference type="AlphaFoldDB" id="A0A1E5LDF8"/>
<sequence>MWKWEVENPKAVIVMVHGASEYHGRYKWLIEMWRSEQINVVMGDLPGQGTTRRKQRGHIDSFDEYIETIEGWVREAMKYELPVFLLGHSMGGLAVIRTLQEKKLPIKAVILSSPCVAIVKPPSKALDFVSKGLNVMIPSLRFNSQLEPGIATRNEDVKKMDDNDPLFVRKVSVRWYRELVKAMKFANELTEKMPNVPYLVMQGEDDKIVDRVSVKKWFDMLPVSEKSFKEFDKLYHEIFNEPERDDVFYYAKSFVTMQLKELE</sequence>
<dbReference type="OrthoDB" id="9806902at2"/>
<dbReference type="InterPro" id="IPR022742">
    <property type="entry name" value="Hydrolase_4"/>
</dbReference>
<keyword evidence="3" id="KW-1185">Reference proteome</keyword>
<dbReference type="Gene3D" id="3.40.50.1820">
    <property type="entry name" value="alpha/beta hydrolase"/>
    <property type="match status" value="1"/>
</dbReference>
<dbReference type="RefSeq" id="WP_069717858.1">
    <property type="nucleotide sequence ID" value="NZ_MJEH01000034.1"/>
</dbReference>
<evidence type="ECO:0000313" key="2">
    <source>
        <dbReference type="EMBL" id="OEH92116.1"/>
    </source>
</evidence>
<dbReference type="InterPro" id="IPR029058">
    <property type="entry name" value="AB_hydrolase_fold"/>
</dbReference>
<protein>
    <submittedName>
        <fullName evidence="2">Phospholipase</fullName>
    </submittedName>
</protein>
<name>A0A1E5LDF8_9BACI</name>
<dbReference type="SUPFAM" id="SSF53474">
    <property type="entry name" value="alpha/beta-Hydrolases"/>
    <property type="match status" value="1"/>
</dbReference>
<accession>A0A1E5LDF8</accession>
<proteinExistence type="predicted"/>
<feature type="domain" description="Serine aminopeptidase S33" evidence="1">
    <location>
        <begin position="8"/>
        <end position="243"/>
    </location>
</feature>